<dbReference type="SMART" id="SM00318">
    <property type="entry name" value="SNc"/>
    <property type="match status" value="1"/>
</dbReference>
<name>A0ABU9G5D4_9GAMM</name>
<keyword evidence="3" id="KW-1185">Reference proteome</keyword>
<dbReference type="EMBL" id="JBAKAR010000008">
    <property type="protein sequence ID" value="MEL0613681.1"/>
    <property type="molecule type" value="Genomic_DNA"/>
</dbReference>
<evidence type="ECO:0000313" key="2">
    <source>
        <dbReference type="EMBL" id="MEL0613681.1"/>
    </source>
</evidence>
<dbReference type="Proteomes" id="UP001379949">
    <property type="component" value="Unassembled WGS sequence"/>
</dbReference>
<evidence type="ECO:0000259" key="1">
    <source>
        <dbReference type="SMART" id="SM00318"/>
    </source>
</evidence>
<dbReference type="Pfam" id="PF00565">
    <property type="entry name" value="SNase"/>
    <property type="match status" value="1"/>
</dbReference>
<dbReference type="InterPro" id="IPR035437">
    <property type="entry name" value="SNase_OB-fold_sf"/>
</dbReference>
<dbReference type="SUPFAM" id="SSF50199">
    <property type="entry name" value="Staphylococcal nuclease"/>
    <property type="match status" value="1"/>
</dbReference>
<dbReference type="InterPro" id="IPR016071">
    <property type="entry name" value="Staphylococal_nuclease_OB-fold"/>
</dbReference>
<gene>
    <name evidence="2" type="ORF">V6242_11040</name>
</gene>
<protein>
    <submittedName>
        <fullName evidence="2">Thermonuclease family protein</fullName>
    </submittedName>
</protein>
<organism evidence="2 3">
    <name type="scientific">Marinomonas arenicola</name>
    <dbReference type="NCBI Taxonomy" id="569601"/>
    <lineage>
        <taxon>Bacteria</taxon>
        <taxon>Pseudomonadati</taxon>
        <taxon>Pseudomonadota</taxon>
        <taxon>Gammaproteobacteria</taxon>
        <taxon>Oceanospirillales</taxon>
        <taxon>Oceanospirillaceae</taxon>
        <taxon>Marinomonas</taxon>
    </lineage>
</organism>
<comment type="caution">
    <text evidence="2">The sequence shown here is derived from an EMBL/GenBank/DDBJ whole genome shotgun (WGS) entry which is preliminary data.</text>
</comment>
<reference evidence="2 3" key="1">
    <citation type="submission" date="2024-02" db="EMBL/GenBank/DDBJ databases">
        <title>Bacteria isolated from the canopy kelp, Nereocystis luetkeana.</title>
        <authorList>
            <person name="Pfister C.A."/>
            <person name="Younker I.T."/>
            <person name="Light S.H."/>
        </authorList>
    </citation>
    <scope>NUCLEOTIDE SEQUENCE [LARGE SCALE GENOMIC DNA]</scope>
    <source>
        <strain evidence="2 3">TI.4.07</strain>
    </source>
</reference>
<sequence length="145" mass="16452">MTRVLILFGLLFTPFVYAQSIVVDRIISVYDADTFRVDIDSWPQIIGKNMSIRVNGVDAAEIRGKCPSEKLQAKMARDFTRAFLKKGHLIELRGMKRGKYFRLIADVYVDGKSLSKELISLGLARPYDGGHRDGWCSTNTKDKHL</sequence>
<proteinExistence type="predicted"/>
<feature type="domain" description="TNase-like" evidence="1">
    <location>
        <begin position="20"/>
        <end position="137"/>
    </location>
</feature>
<accession>A0ABU9G5D4</accession>
<dbReference type="RefSeq" id="WP_133003974.1">
    <property type="nucleotide sequence ID" value="NZ_BAAAFB010000004.1"/>
</dbReference>
<dbReference type="Gene3D" id="2.40.50.90">
    <property type="match status" value="1"/>
</dbReference>
<evidence type="ECO:0000313" key="3">
    <source>
        <dbReference type="Proteomes" id="UP001379949"/>
    </source>
</evidence>